<reference evidence="1" key="1">
    <citation type="submission" date="2022-08" db="EMBL/GenBank/DDBJ databases">
        <authorList>
            <person name="Kallberg Y."/>
            <person name="Tangrot J."/>
            <person name="Rosling A."/>
        </authorList>
    </citation>
    <scope>NUCLEOTIDE SEQUENCE</scope>
    <source>
        <strain evidence="1">Wild A</strain>
    </source>
</reference>
<sequence length="77" mass="9057">RMKVTFYGLRVSLENLKVRLREYNVIAGKQISMTSEAQHNECTTDINFAMPEDCVDKLNWSHERFNIAVFHKLKIKV</sequence>
<evidence type="ECO:0000313" key="2">
    <source>
        <dbReference type="Proteomes" id="UP001153678"/>
    </source>
</evidence>
<dbReference type="EMBL" id="CAMKVN010017742">
    <property type="protein sequence ID" value="CAI2198066.1"/>
    <property type="molecule type" value="Genomic_DNA"/>
</dbReference>
<dbReference type="OrthoDB" id="2379475at2759"/>
<feature type="non-terminal residue" evidence="1">
    <location>
        <position position="1"/>
    </location>
</feature>
<keyword evidence="2" id="KW-1185">Reference proteome</keyword>
<protein>
    <submittedName>
        <fullName evidence="1">17700_t:CDS:1</fullName>
    </submittedName>
</protein>
<feature type="non-terminal residue" evidence="1">
    <location>
        <position position="77"/>
    </location>
</feature>
<name>A0A9W4TC26_9GLOM</name>
<comment type="caution">
    <text evidence="1">The sequence shown here is derived from an EMBL/GenBank/DDBJ whole genome shotgun (WGS) entry which is preliminary data.</text>
</comment>
<dbReference type="Proteomes" id="UP001153678">
    <property type="component" value="Unassembled WGS sequence"/>
</dbReference>
<gene>
    <name evidence="1" type="ORF">FWILDA_LOCUS18388</name>
</gene>
<dbReference type="AlphaFoldDB" id="A0A9W4TC26"/>
<proteinExistence type="predicted"/>
<accession>A0A9W4TC26</accession>
<evidence type="ECO:0000313" key="1">
    <source>
        <dbReference type="EMBL" id="CAI2198066.1"/>
    </source>
</evidence>
<organism evidence="1 2">
    <name type="scientific">Funneliformis geosporum</name>
    <dbReference type="NCBI Taxonomy" id="1117311"/>
    <lineage>
        <taxon>Eukaryota</taxon>
        <taxon>Fungi</taxon>
        <taxon>Fungi incertae sedis</taxon>
        <taxon>Mucoromycota</taxon>
        <taxon>Glomeromycotina</taxon>
        <taxon>Glomeromycetes</taxon>
        <taxon>Glomerales</taxon>
        <taxon>Glomeraceae</taxon>
        <taxon>Funneliformis</taxon>
    </lineage>
</organism>